<dbReference type="EMBL" id="CAJRGZ010000017">
    <property type="protein sequence ID" value="CAG5157033.1"/>
    <property type="molecule type" value="Genomic_DNA"/>
</dbReference>
<protein>
    <submittedName>
        <fullName evidence="2">Uncharacterized protein</fullName>
    </submittedName>
</protein>
<feature type="region of interest" description="Disordered" evidence="1">
    <location>
        <begin position="296"/>
        <end position="405"/>
    </location>
</feature>
<evidence type="ECO:0000313" key="2">
    <source>
        <dbReference type="EMBL" id="CAG5157033.1"/>
    </source>
</evidence>
<feature type="compositionally biased region" description="Basic and acidic residues" evidence="1">
    <location>
        <begin position="200"/>
        <end position="211"/>
    </location>
</feature>
<dbReference type="Proteomes" id="UP000676310">
    <property type="component" value="Unassembled WGS sequence"/>
</dbReference>
<feature type="region of interest" description="Disordered" evidence="1">
    <location>
        <begin position="85"/>
        <end position="171"/>
    </location>
</feature>
<feature type="region of interest" description="Disordered" evidence="1">
    <location>
        <begin position="193"/>
        <end position="233"/>
    </location>
</feature>
<dbReference type="GeneID" id="67016536"/>
<accession>A0A8J2I1A4</accession>
<feature type="compositionally biased region" description="Low complexity" evidence="1">
    <location>
        <begin position="265"/>
        <end position="277"/>
    </location>
</feature>
<evidence type="ECO:0000313" key="3">
    <source>
        <dbReference type="Proteomes" id="UP000676310"/>
    </source>
</evidence>
<feature type="compositionally biased region" description="Polar residues" evidence="1">
    <location>
        <begin position="214"/>
        <end position="233"/>
    </location>
</feature>
<comment type="caution">
    <text evidence="2">The sequence shown here is derived from an EMBL/GenBank/DDBJ whole genome shotgun (WGS) entry which is preliminary data.</text>
</comment>
<feature type="compositionally biased region" description="Polar residues" evidence="1">
    <location>
        <begin position="296"/>
        <end position="333"/>
    </location>
</feature>
<organism evidence="2 3">
    <name type="scientific">Alternaria atra</name>
    <dbReference type="NCBI Taxonomy" id="119953"/>
    <lineage>
        <taxon>Eukaryota</taxon>
        <taxon>Fungi</taxon>
        <taxon>Dikarya</taxon>
        <taxon>Ascomycota</taxon>
        <taxon>Pezizomycotina</taxon>
        <taxon>Dothideomycetes</taxon>
        <taxon>Pleosporomycetidae</taxon>
        <taxon>Pleosporales</taxon>
        <taxon>Pleosporineae</taxon>
        <taxon>Pleosporaceae</taxon>
        <taxon>Alternaria</taxon>
        <taxon>Alternaria sect. Ulocladioides</taxon>
    </lineage>
</organism>
<reference evidence="2" key="1">
    <citation type="submission" date="2021-05" db="EMBL/GenBank/DDBJ databases">
        <authorList>
            <person name="Stam R."/>
        </authorList>
    </citation>
    <scope>NUCLEOTIDE SEQUENCE</scope>
    <source>
        <strain evidence="2">CS162</strain>
    </source>
</reference>
<proteinExistence type="predicted"/>
<dbReference type="AlphaFoldDB" id="A0A8J2I1A4"/>
<feature type="region of interest" description="Disordered" evidence="1">
    <location>
        <begin position="252"/>
        <end position="280"/>
    </location>
</feature>
<sequence length="670" mass="72627">MPPYLHPHLKRKLDFDDFHVNPEDTIEQPPAEYEDPEHRAAKRRRIEAIASRYLRGRPPVIVTAGLRGPFNNGWKNPWAKPIVEQKRVSGKSNNAIGNKVAAGRKDAVGRRSSARPSGNIEKDVVEAVAPQIESPETSRAARDDLDHREHDDSLDEIEVPPATAPLSDADDVSGATEFLSVDTAKCIQNRSPMTNPFWLRRPDSARVDIRKATNRNTDTSPTRSRSRNSASQMQTLAELRLGLPKAAIRAQTSAPEVLEPEEWRSSASASMVISSPAKGGDIDVQAQAPAIQDSVAETSNTPAPTIATPHSSEPGQRSQRTVPIITSSMGSQGRHTRNGVPRSAERPASPTMPASRSKEQPRRSIRPSTQNAPSPVPASSTGAGRRKTKLKPRAVNFDSSPEKVPSAKMLCTEKKATHNEADDRLQEDSTEADMVNVPASPQVEGDTTVVQDVNPELRTSHGSHESDWSTQAAMMRAQLEFQQSTFPMVSPEVLRLDSQASPLDTPRPIPAVLSAAITPLSAFTVQRDEALAPETVLQAPPISTQDLFGAASPFAFSTVKKKKPEEPQRSSLRFALSPSDGVLKADAVAKSPTPTTDRIPLKDKNNITSFWSFTTDKASQESLGLLGDRAKGALNDVGFLALNIDASLGDFGPTGDLDFTDGFLRNIDDT</sequence>
<evidence type="ECO:0000256" key="1">
    <source>
        <dbReference type="SAM" id="MobiDB-lite"/>
    </source>
</evidence>
<dbReference type="RefSeq" id="XP_043168376.1">
    <property type="nucleotide sequence ID" value="XM_043312441.1"/>
</dbReference>
<keyword evidence="3" id="KW-1185">Reference proteome</keyword>
<gene>
    <name evidence="2" type="ORF">ALTATR162_LOCUS4826</name>
</gene>
<feature type="compositionally biased region" description="Polar residues" evidence="1">
    <location>
        <begin position="366"/>
        <end position="382"/>
    </location>
</feature>
<feature type="compositionally biased region" description="Basic and acidic residues" evidence="1">
    <location>
        <begin position="139"/>
        <end position="151"/>
    </location>
</feature>
<name>A0A8J2I1A4_9PLEO</name>
<dbReference type="OrthoDB" id="5419922at2759"/>
<feature type="region of interest" description="Disordered" evidence="1">
    <location>
        <begin position="21"/>
        <end position="40"/>
    </location>
</feature>